<dbReference type="PANTHER" id="PTHR24339">
    <property type="entry name" value="HOMEOBOX PROTEIN EMX-RELATED"/>
    <property type="match status" value="1"/>
</dbReference>
<protein>
    <recommendedName>
        <fullName evidence="8">Homeobox domain-containing protein</fullName>
    </recommendedName>
</protein>
<evidence type="ECO:0000259" key="8">
    <source>
        <dbReference type="PROSITE" id="PS50071"/>
    </source>
</evidence>
<dbReference type="OrthoDB" id="10068367at2759"/>
<organism evidence="9 10">
    <name type="scientific">Clytia hemisphaerica</name>
    <dbReference type="NCBI Taxonomy" id="252671"/>
    <lineage>
        <taxon>Eukaryota</taxon>
        <taxon>Metazoa</taxon>
        <taxon>Cnidaria</taxon>
        <taxon>Hydrozoa</taxon>
        <taxon>Hydroidolina</taxon>
        <taxon>Leptothecata</taxon>
        <taxon>Obeliida</taxon>
        <taxon>Clytiidae</taxon>
        <taxon>Clytia</taxon>
    </lineage>
</organism>
<evidence type="ECO:0000256" key="7">
    <source>
        <dbReference type="SAM" id="MobiDB-lite"/>
    </source>
</evidence>
<dbReference type="Proteomes" id="UP000594262">
    <property type="component" value="Unplaced"/>
</dbReference>
<keyword evidence="4 5" id="KW-0539">Nucleus</keyword>
<dbReference type="SUPFAM" id="SSF46689">
    <property type="entry name" value="Homeodomain-like"/>
    <property type="match status" value="1"/>
</dbReference>
<proteinExistence type="predicted"/>
<evidence type="ECO:0000256" key="2">
    <source>
        <dbReference type="ARBA" id="ARBA00023125"/>
    </source>
</evidence>
<dbReference type="Gene3D" id="1.10.10.60">
    <property type="entry name" value="Homeodomain-like"/>
    <property type="match status" value="1"/>
</dbReference>
<evidence type="ECO:0000256" key="4">
    <source>
        <dbReference type="ARBA" id="ARBA00023242"/>
    </source>
</evidence>
<reference evidence="9" key="1">
    <citation type="submission" date="2021-01" db="UniProtKB">
        <authorList>
            <consortium name="EnsemblMetazoa"/>
        </authorList>
    </citation>
    <scope>IDENTIFICATION</scope>
</reference>
<dbReference type="GO" id="GO:0005634">
    <property type="term" value="C:nucleus"/>
    <property type="evidence" value="ECO:0007669"/>
    <property type="project" value="UniProtKB-SubCell"/>
</dbReference>
<dbReference type="InterPro" id="IPR017970">
    <property type="entry name" value="Homeobox_CS"/>
</dbReference>
<dbReference type="InterPro" id="IPR050877">
    <property type="entry name" value="EMX-VAX-Noto_Homeobox_TFs"/>
</dbReference>
<feature type="compositionally biased region" description="Basic and acidic residues" evidence="7">
    <location>
        <begin position="198"/>
        <end position="235"/>
    </location>
</feature>
<dbReference type="InterPro" id="IPR009057">
    <property type="entry name" value="Homeodomain-like_sf"/>
</dbReference>
<dbReference type="RefSeq" id="XP_066928131.1">
    <property type="nucleotide sequence ID" value="XM_067072030.1"/>
</dbReference>
<dbReference type="InterPro" id="IPR001356">
    <property type="entry name" value="HD"/>
</dbReference>
<feature type="compositionally biased region" description="Basic and acidic residues" evidence="7">
    <location>
        <begin position="1"/>
        <end position="13"/>
    </location>
</feature>
<evidence type="ECO:0000256" key="5">
    <source>
        <dbReference type="PROSITE-ProRule" id="PRU00108"/>
    </source>
</evidence>
<feature type="compositionally biased region" description="Basic and acidic residues" evidence="7">
    <location>
        <begin position="101"/>
        <end position="113"/>
    </location>
</feature>
<keyword evidence="10" id="KW-1185">Reference proteome</keyword>
<dbReference type="EnsemblMetazoa" id="CLYHEMT014460.1">
    <property type="protein sequence ID" value="CLYHEMP014460.1"/>
    <property type="gene ID" value="CLYHEMG014460"/>
</dbReference>
<dbReference type="PROSITE" id="PS00027">
    <property type="entry name" value="HOMEOBOX_1"/>
    <property type="match status" value="1"/>
</dbReference>
<feature type="region of interest" description="Disordered" evidence="7">
    <location>
        <begin position="1"/>
        <end position="27"/>
    </location>
</feature>
<feature type="compositionally biased region" description="Polar residues" evidence="7">
    <location>
        <begin position="261"/>
        <end position="285"/>
    </location>
</feature>
<accession>A0A7M5WWY7</accession>
<dbReference type="AlphaFoldDB" id="A0A7M5WWY7"/>
<dbReference type="Pfam" id="PF00046">
    <property type="entry name" value="Homeodomain"/>
    <property type="match status" value="1"/>
</dbReference>
<evidence type="ECO:0000256" key="3">
    <source>
        <dbReference type="ARBA" id="ARBA00023155"/>
    </source>
</evidence>
<feature type="region of interest" description="Disordered" evidence="7">
    <location>
        <begin position="101"/>
        <end position="336"/>
    </location>
</feature>
<dbReference type="GeneID" id="136815576"/>
<dbReference type="GO" id="GO:0000978">
    <property type="term" value="F:RNA polymerase II cis-regulatory region sequence-specific DNA binding"/>
    <property type="evidence" value="ECO:0007669"/>
    <property type="project" value="TreeGrafter"/>
</dbReference>
<feature type="compositionally biased region" description="Basic and acidic residues" evidence="7">
    <location>
        <begin position="153"/>
        <end position="173"/>
    </location>
</feature>
<name>A0A7M5WWY7_9CNID</name>
<dbReference type="SMART" id="SM00389">
    <property type="entry name" value="HOX"/>
    <property type="match status" value="1"/>
</dbReference>
<evidence type="ECO:0000256" key="6">
    <source>
        <dbReference type="RuleBase" id="RU000682"/>
    </source>
</evidence>
<dbReference type="CDD" id="cd00086">
    <property type="entry name" value="homeodomain"/>
    <property type="match status" value="1"/>
</dbReference>
<keyword evidence="3 5" id="KW-0371">Homeobox</keyword>
<evidence type="ECO:0000256" key="1">
    <source>
        <dbReference type="ARBA" id="ARBA00004123"/>
    </source>
</evidence>
<dbReference type="PROSITE" id="PS50071">
    <property type="entry name" value="HOMEOBOX_2"/>
    <property type="match status" value="1"/>
</dbReference>
<feature type="compositionally biased region" description="Basic and acidic residues" evidence="7">
    <location>
        <begin position="132"/>
        <end position="141"/>
    </location>
</feature>
<feature type="compositionally biased region" description="Basic and acidic residues" evidence="7">
    <location>
        <begin position="299"/>
        <end position="311"/>
    </location>
</feature>
<feature type="DNA-binding region" description="Homeobox" evidence="5">
    <location>
        <begin position="399"/>
        <end position="458"/>
    </location>
</feature>
<dbReference type="PANTHER" id="PTHR24339:SF28">
    <property type="entry name" value="E5-RELATED"/>
    <property type="match status" value="1"/>
</dbReference>
<evidence type="ECO:0000313" key="10">
    <source>
        <dbReference type="Proteomes" id="UP000594262"/>
    </source>
</evidence>
<feature type="domain" description="Homeobox" evidence="8">
    <location>
        <begin position="397"/>
        <end position="457"/>
    </location>
</feature>
<sequence length="493" mass="57052">MPNMEKKSVERAIENSTMKPNTGSGGRHVKEKLVYKVVPVPYYYPVPVDAEWYYKHYDQPMRNGERGYLGFPDDGALEGFPFPPPPAYGLTPPRSALREPYYHLSREEEERYVRPVSPLYRDSTRRHYSPTAEKKQAKENGDVESNAEETAVAEEKGENEERTNGEQGSDHVSPRSVKSEQSNDSEAEENQQNGIEAEEARLETSKSEGDEREPKDGVDLDSGDEKVSHSDSEVARKRKRFPMTFPYDQRKKILNGHHSPHQQLSPNQHSPNQHSPNQYSPNQHSPNRDVLNLSEETETEYKRSRHEEPRSGRVYSSHKYAGSNGTPVSNGHTRDYPYVMVPVRSPPYGDVGRPPRYSERSHSYYESRMYDDSYKESSGGRKEVDLADDKREIRYHPNGRRARTVFTRQQLLTLNNVFEKHPFVSGERMSELSDQLGLDRKIVKIWFQNKRQYARKKGSLVERGNEEFYYEYPERFNPTSAPPTMAEHWKAEN</sequence>
<comment type="subcellular location">
    <subcellularLocation>
        <location evidence="1 5 6">Nucleus</location>
    </subcellularLocation>
</comment>
<dbReference type="GO" id="GO:0000981">
    <property type="term" value="F:DNA-binding transcription factor activity, RNA polymerase II-specific"/>
    <property type="evidence" value="ECO:0007669"/>
    <property type="project" value="InterPro"/>
</dbReference>
<keyword evidence="2 5" id="KW-0238">DNA-binding</keyword>
<evidence type="ECO:0000313" key="9">
    <source>
        <dbReference type="EnsemblMetazoa" id="CLYHEMP014460.1"/>
    </source>
</evidence>